<evidence type="ECO:0000256" key="3">
    <source>
        <dbReference type="ARBA" id="ARBA00001941"/>
    </source>
</evidence>
<dbReference type="SMART" id="SM00471">
    <property type="entry name" value="HDc"/>
    <property type="match status" value="1"/>
</dbReference>
<gene>
    <name evidence="9" type="ORF">Poly30_53080</name>
</gene>
<dbReference type="InterPro" id="IPR039356">
    <property type="entry name" value="YfbR/HDDC2"/>
</dbReference>
<comment type="catalytic activity">
    <reaction evidence="1">
        <text>a 2'-deoxyribonucleoside 5'-phosphate + H2O = a 2'-deoxyribonucleoside + phosphate</text>
        <dbReference type="Rhea" id="RHEA:36167"/>
        <dbReference type="ChEBI" id="CHEBI:15377"/>
        <dbReference type="ChEBI" id="CHEBI:18274"/>
        <dbReference type="ChEBI" id="CHEBI:43474"/>
        <dbReference type="ChEBI" id="CHEBI:65317"/>
        <dbReference type="EC" id="3.1.3.89"/>
    </reaction>
</comment>
<dbReference type="InterPro" id="IPR003607">
    <property type="entry name" value="HD/PDEase_dom"/>
</dbReference>
<dbReference type="InterPro" id="IPR006674">
    <property type="entry name" value="HD_domain"/>
</dbReference>
<sequence>MPNSGSDPWDADVALEALIALVPLDHLPRTGWALRGIESPESIAGHILGVAHVALALAPQVRPALDLGRVLAMALVHDAPEALSGDLPRPAARHLPAGAKKAMEASLAREILWPLSAAAADAYSEFSDQGTREARFVKKCDQLQLGVRLLAYELGGRRGLEEFWDGLVLEDTQEFPAAEGLLQALHSARPTG</sequence>
<evidence type="ECO:0000259" key="8">
    <source>
        <dbReference type="SMART" id="SM00471"/>
    </source>
</evidence>
<dbReference type="Pfam" id="PF13023">
    <property type="entry name" value="HD_3"/>
    <property type="match status" value="1"/>
</dbReference>
<keyword evidence="7" id="KW-0378">Hydrolase</keyword>
<dbReference type="SUPFAM" id="SSF109604">
    <property type="entry name" value="HD-domain/PDEase-like"/>
    <property type="match status" value="1"/>
</dbReference>
<dbReference type="PANTHER" id="PTHR11845">
    <property type="entry name" value="5'-DEOXYNUCLEOTIDASE HDDC2"/>
    <property type="match status" value="1"/>
</dbReference>
<comment type="cofactor">
    <cofactor evidence="2">
        <name>Mn(2+)</name>
        <dbReference type="ChEBI" id="CHEBI:29035"/>
    </cofactor>
</comment>
<organism evidence="9 10">
    <name type="scientific">Saltatorellus ferox</name>
    <dbReference type="NCBI Taxonomy" id="2528018"/>
    <lineage>
        <taxon>Bacteria</taxon>
        <taxon>Pseudomonadati</taxon>
        <taxon>Planctomycetota</taxon>
        <taxon>Planctomycetia</taxon>
        <taxon>Planctomycetia incertae sedis</taxon>
        <taxon>Saltatorellus</taxon>
    </lineage>
</organism>
<evidence type="ECO:0000256" key="6">
    <source>
        <dbReference type="ARBA" id="ARBA00022723"/>
    </source>
</evidence>
<dbReference type="Gene3D" id="1.10.3210.10">
    <property type="entry name" value="Hypothetical protein af1432"/>
    <property type="match status" value="1"/>
</dbReference>
<proteinExistence type="predicted"/>
<feature type="domain" description="HD/PDEase" evidence="8">
    <location>
        <begin position="39"/>
        <end position="155"/>
    </location>
</feature>
<dbReference type="GO" id="GO:0002953">
    <property type="term" value="F:5'-deoxynucleotidase activity"/>
    <property type="evidence" value="ECO:0007669"/>
    <property type="project" value="UniProtKB-EC"/>
</dbReference>
<dbReference type="GO" id="GO:0046872">
    <property type="term" value="F:metal ion binding"/>
    <property type="evidence" value="ECO:0007669"/>
    <property type="project" value="UniProtKB-KW"/>
</dbReference>
<dbReference type="AlphaFoldDB" id="A0A518F0A0"/>
<evidence type="ECO:0000313" key="9">
    <source>
        <dbReference type="EMBL" id="QDV09749.1"/>
    </source>
</evidence>
<evidence type="ECO:0000256" key="7">
    <source>
        <dbReference type="ARBA" id="ARBA00022801"/>
    </source>
</evidence>
<dbReference type="PANTHER" id="PTHR11845:SF13">
    <property type="entry name" value="5'-DEOXYNUCLEOTIDASE HDDC2"/>
    <property type="match status" value="1"/>
</dbReference>
<comment type="subunit">
    <text evidence="4">Homodimer.</text>
</comment>
<evidence type="ECO:0000256" key="5">
    <source>
        <dbReference type="ARBA" id="ARBA00012964"/>
    </source>
</evidence>
<accession>A0A518F0A0</accession>
<comment type="cofactor">
    <cofactor evidence="3">
        <name>Co(2+)</name>
        <dbReference type="ChEBI" id="CHEBI:48828"/>
    </cofactor>
</comment>
<evidence type="ECO:0000313" key="10">
    <source>
        <dbReference type="Proteomes" id="UP000320390"/>
    </source>
</evidence>
<evidence type="ECO:0000256" key="2">
    <source>
        <dbReference type="ARBA" id="ARBA00001936"/>
    </source>
</evidence>
<dbReference type="Proteomes" id="UP000320390">
    <property type="component" value="Chromosome"/>
</dbReference>
<dbReference type="EC" id="3.1.3.89" evidence="5"/>
<reference evidence="9 10" key="1">
    <citation type="submission" date="2019-02" db="EMBL/GenBank/DDBJ databases">
        <title>Deep-cultivation of Planctomycetes and their phenomic and genomic characterization uncovers novel biology.</title>
        <authorList>
            <person name="Wiegand S."/>
            <person name="Jogler M."/>
            <person name="Boedeker C."/>
            <person name="Pinto D."/>
            <person name="Vollmers J."/>
            <person name="Rivas-Marin E."/>
            <person name="Kohn T."/>
            <person name="Peeters S.H."/>
            <person name="Heuer A."/>
            <person name="Rast P."/>
            <person name="Oberbeckmann S."/>
            <person name="Bunk B."/>
            <person name="Jeske O."/>
            <person name="Meyerdierks A."/>
            <person name="Storesund J.E."/>
            <person name="Kallscheuer N."/>
            <person name="Luecker S."/>
            <person name="Lage O.M."/>
            <person name="Pohl T."/>
            <person name="Merkel B.J."/>
            <person name="Hornburger P."/>
            <person name="Mueller R.-W."/>
            <person name="Bruemmer F."/>
            <person name="Labrenz M."/>
            <person name="Spormann A.M."/>
            <person name="Op den Camp H."/>
            <person name="Overmann J."/>
            <person name="Amann R."/>
            <person name="Jetten M.S.M."/>
            <person name="Mascher T."/>
            <person name="Medema M.H."/>
            <person name="Devos D.P."/>
            <person name="Kaster A.-K."/>
            <person name="Ovreas L."/>
            <person name="Rohde M."/>
            <person name="Galperin M.Y."/>
            <person name="Jogler C."/>
        </authorList>
    </citation>
    <scope>NUCLEOTIDE SEQUENCE [LARGE SCALE GENOMIC DNA]</scope>
    <source>
        <strain evidence="9 10">Poly30</strain>
    </source>
</reference>
<dbReference type="GO" id="GO:0005737">
    <property type="term" value="C:cytoplasm"/>
    <property type="evidence" value="ECO:0007669"/>
    <property type="project" value="TreeGrafter"/>
</dbReference>
<keyword evidence="10" id="KW-1185">Reference proteome</keyword>
<protein>
    <recommendedName>
        <fullName evidence="5">5'-deoxynucleotidase</fullName>
        <ecNumber evidence="5">3.1.3.89</ecNumber>
    </recommendedName>
</protein>
<evidence type="ECO:0000256" key="1">
    <source>
        <dbReference type="ARBA" id="ARBA00001638"/>
    </source>
</evidence>
<name>A0A518F0A0_9BACT</name>
<evidence type="ECO:0000256" key="4">
    <source>
        <dbReference type="ARBA" id="ARBA00011738"/>
    </source>
</evidence>
<dbReference type="EMBL" id="CP036434">
    <property type="protein sequence ID" value="QDV09749.1"/>
    <property type="molecule type" value="Genomic_DNA"/>
</dbReference>
<keyword evidence="6" id="KW-0479">Metal-binding</keyword>